<protein>
    <submittedName>
        <fullName evidence="3">C-type cytochrome</fullName>
    </submittedName>
</protein>
<keyword evidence="4" id="KW-1185">Reference proteome</keyword>
<name>A0ABQ5KIZ8_9EUKA</name>
<feature type="region of interest" description="Disordered" evidence="1">
    <location>
        <begin position="1"/>
        <end position="31"/>
    </location>
</feature>
<evidence type="ECO:0000313" key="3">
    <source>
        <dbReference type="EMBL" id="GKT31274.1"/>
    </source>
</evidence>
<dbReference type="InterPro" id="IPR004852">
    <property type="entry name" value="Di-haem_cyt_c_peroxidsae"/>
</dbReference>
<sequence>HGFVDNRDNGVQGAGSLGDDQKSIGDRNTPTASYAMFSPRFHFDAKKGQYIGGQFYDGREHTLKGQAGGPPTNPVEMGIPTKEFLAKRLEQDKLYNQEFKTLYGDDIFENSDKAYEMMAQAIAAFETTKEFAPDARISTK</sequence>
<proteinExistence type="predicted"/>
<dbReference type="Proteomes" id="UP001057375">
    <property type="component" value="Unassembled WGS sequence"/>
</dbReference>
<gene>
    <name evidence="3" type="ORF">ADUPG1_001939</name>
</gene>
<reference evidence="3" key="1">
    <citation type="submission" date="2022-03" db="EMBL/GenBank/DDBJ databases">
        <title>Draft genome sequence of Aduncisulcus paluster, a free-living microaerophilic Fornicata.</title>
        <authorList>
            <person name="Yuyama I."/>
            <person name="Kume K."/>
            <person name="Tamura T."/>
            <person name="Inagaki Y."/>
            <person name="Hashimoto T."/>
        </authorList>
    </citation>
    <scope>NUCLEOTIDE SEQUENCE</scope>
    <source>
        <strain evidence="3">NY0171</strain>
    </source>
</reference>
<dbReference type="InterPro" id="IPR036909">
    <property type="entry name" value="Cyt_c-like_dom_sf"/>
</dbReference>
<evidence type="ECO:0000256" key="1">
    <source>
        <dbReference type="SAM" id="MobiDB-lite"/>
    </source>
</evidence>
<dbReference type="SUPFAM" id="SSF46626">
    <property type="entry name" value="Cytochrome c"/>
    <property type="match status" value="1"/>
</dbReference>
<feature type="non-terminal residue" evidence="3">
    <location>
        <position position="1"/>
    </location>
</feature>
<dbReference type="Gene3D" id="1.10.760.10">
    <property type="entry name" value="Cytochrome c-like domain"/>
    <property type="match status" value="1"/>
</dbReference>
<evidence type="ECO:0000313" key="4">
    <source>
        <dbReference type="Proteomes" id="UP001057375"/>
    </source>
</evidence>
<organism evidence="3 4">
    <name type="scientific">Aduncisulcus paluster</name>
    <dbReference type="NCBI Taxonomy" id="2918883"/>
    <lineage>
        <taxon>Eukaryota</taxon>
        <taxon>Metamonada</taxon>
        <taxon>Carpediemonas-like organisms</taxon>
        <taxon>Aduncisulcus</taxon>
    </lineage>
</organism>
<accession>A0ABQ5KIZ8</accession>
<comment type="caution">
    <text evidence="3">The sequence shown here is derived from an EMBL/GenBank/DDBJ whole genome shotgun (WGS) entry which is preliminary data.</text>
</comment>
<dbReference type="Pfam" id="PF03150">
    <property type="entry name" value="CCP_MauG"/>
    <property type="match status" value="1"/>
</dbReference>
<evidence type="ECO:0000259" key="2">
    <source>
        <dbReference type="Pfam" id="PF03150"/>
    </source>
</evidence>
<dbReference type="EMBL" id="BQXS01001987">
    <property type="protein sequence ID" value="GKT31274.1"/>
    <property type="molecule type" value="Genomic_DNA"/>
</dbReference>
<feature type="domain" description="Di-haem cytochrome c peroxidase" evidence="2">
    <location>
        <begin position="13"/>
        <end position="128"/>
    </location>
</feature>